<organism evidence="5 6">
    <name type="scientific">Streptomyces iconiensis</name>
    <dbReference type="NCBI Taxonomy" id="1384038"/>
    <lineage>
        <taxon>Bacteria</taxon>
        <taxon>Bacillati</taxon>
        <taxon>Actinomycetota</taxon>
        <taxon>Actinomycetes</taxon>
        <taxon>Kitasatosporales</taxon>
        <taxon>Streptomycetaceae</taxon>
        <taxon>Streptomyces</taxon>
    </lineage>
</organism>
<comment type="caution">
    <text evidence="5">The sequence shown here is derived from an EMBL/GenBank/DDBJ whole genome shotgun (WGS) entry which is preliminary data.</text>
</comment>
<dbReference type="PANTHER" id="PTHR30349">
    <property type="entry name" value="PHAGE INTEGRASE-RELATED"/>
    <property type="match status" value="1"/>
</dbReference>
<dbReference type="Proteomes" id="UP001214441">
    <property type="component" value="Unassembled WGS sequence"/>
</dbReference>
<evidence type="ECO:0000256" key="1">
    <source>
        <dbReference type="ARBA" id="ARBA00008857"/>
    </source>
</evidence>
<dbReference type="InterPro" id="IPR050090">
    <property type="entry name" value="Tyrosine_recombinase_XerCD"/>
</dbReference>
<evidence type="ECO:0000313" key="5">
    <source>
        <dbReference type="EMBL" id="MDJ1130805.1"/>
    </source>
</evidence>
<protein>
    <submittedName>
        <fullName evidence="5">Tyrosine-type recombinase/integrase</fullName>
    </submittedName>
</protein>
<evidence type="ECO:0000256" key="3">
    <source>
        <dbReference type="ARBA" id="ARBA00023172"/>
    </source>
</evidence>
<gene>
    <name evidence="5" type="ORF">NMN56_002335</name>
</gene>
<name>A0ABT6ZP19_9ACTN</name>
<sequence>MIDPACSVVDVNTGKGIKPYPKTTKSRREVPLPPNVLDALERHLRGLASDDLVFTTLTKGRAGRPLNDGNWRRYTWWSALGNAYYLDDAGAQQLVLRYSPHTMRHTCAYWLVQIGVSLYEVQHLLGHANYQTTERYAHLQPGAHEAVLDAWEGMGARLSLVA</sequence>
<dbReference type="SUPFAM" id="SSF56349">
    <property type="entry name" value="DNA breaking-rejoining enzymes"/>
    <property type="match status" value="1"/>
</dbReference>
<keyword evidence="3" id="KW-0233">DNA recombination</keyword>
<dbReference type="InterPro" id="IPR002104">
    <property type="entry name" value="Integrase_catalytic"/>
</dbReference>
<dbReference type="PANTHER" id="PTHR30349:SF41">
    <property type="entry name" value="INTEGRASE_RECOMBINASE PROTEIN MJ0367-RELATED"/>
    <property type="match status" value="1"/>
</dbReference>
<accession>A0ABT6ZP19</accession>
<proteinExistence type="inferred from homology"/>
<comment type="similarity">
    <text evidence="1">Belongs to the 'phage' integrase family.</text>
</comment>
<dbReference type="EMBL" id="JANCPR020000002">
    <property type="protein sequence ID" value="MDJ1130805.1"/>
    <property type="molecule type" value="Genomic_DNA"/>
</dbReference>
<dbReference type="Pfam" id="PF00589">
    <property type="entry name" value="Phage_integrase"/>
    <property type="match status" value="1"/>
</dbReference>
<dbReference type="InterPro" id="IPR013762">
    <property type="entry name" value="Integrase-like_cat_sf"/>
</dbReference>
<keyword evidence="6" id="KW-1185">Reference proteome</keyword>
<feature type="domain" description="Tyr recombinase" evidence="4">
    <location>
        <begin position="1"/>
        <end position="149"/>
    </location>
</feature>
<dbReference type="RefSeq" id="WP_274043579.1">
    <property type="nucleotide sequence ID" value="NZ_JANCPR020000002.1"/>
</dbReference>
<dbReference type="Gene3D" id="1.10.443.10">
    <property type="entry name" value="Intergrase catalytic core"/>
    <property type="match status" value="1"/>
</dbReference>
<evidence type="ECO:0000256" key="2">
    <source>
        <dbReference type="ARBA" id="ARBA00023125"/>
    </source>
</evidence>
<dbReference type="InterPro" id="IPR011010">
    <property type="entry name" value="DNA_brk_join_enz"/>
</dbReference>
<dbReference type="PROSITE" id="PS51898">
    <property type="entry name" value="TYR_RECOMBINASE"/>
    <property type="match status" value="1"/>
</dbReference>
<keyword evidence="2" id="KW-0238">DNA-binding</keyword>
<reference evidence="5 6" key="1">
    <citation type="submission" date="2023-05" db="EMBL/GenBank/DDBJ databases">
        <title>Streptantibioticus silvisoli sp. nov., acidotolerant actinomycetes 1 from pine litter.</title>
        <authorList>
            <person name="Swiecimska M."/>
            <person name="Golinska P."/>
            <person name="Sangal V."/>
            <person name="Wachnowicz B."/>
            <person name="Goodfellow M."/>
        </authorList>
    </citation>
    <scope>NUCLEOTIDE SEQUENCE [LARGE SCALE GENOMIC DNA]</scope>
    <source>
        <strain evidence="5 6">DSM 42109</strain>
    </source>
</reference>
<evidence type="ECO:0000259" key="4">
    <source>
        <dbReference type="PROSITE" id="PS51898"/>
    </source>
</evidence>
<evidence type="ECO:0000313" key="6">
    <source>
        <dbReference type="Proteomes" id="UP001214441"/>
    </source>
</evidence>